<dbReference type="Gene3D" id="3.40.50.1460">
    <property type="match status" value="1"/>
</dbReference>
<sequence>MEDADRRTLQLNRVFLVKNIANPDDIAEGLYSREIFTEGMKDEIEVEKLREKKVRKLLDVIPRRGPDAFVAFLDVLLETKNEHIANHLKSGISVQNKSNHQQDEPEEDLPQTWPDPLSLEGPLTVKVITTQNRRPKPSWCYKMGKKPRGRVLVINNKIFFGPLEEDQFGRKRVILPTREGTEQDQRKIEEVFKQLNFTVDVFQDKKGEDIRDILQQEVKRDFHREAECFVLVIMTHGTHGAIYGVDGKTIPIEEIKRQINGENFPAMADKPKVLLIQACRGEERDEGVRENEDINQKIKEAEKNLRDLSIHTESDSKRESTIPTMGHMVVAMASTLGMVSFRNRIYGSWFLQAVAYIFAKYSYKDDIHQMLIKVNELVSRGRAKDSTVKKEFVAVSEFNSTLSKNLYFFPGVVTEEIKSIGIQQASD</sequence>
<evidence type="ECO:0000313" key="14">
    <source>
        <dbReference type="Proteomes" id="UP000694844"/>
    </source>
</evidence>
<dbReference type="Gene3D" id="1.10.533.10">
    <property type="entry name" value="Death Domain, Fas"/>
    <property type="match status" value="1"/>
</dbReference>
<dbReference type="PROSITE" id="PS01122">
    <property type="entry name" value="CASPASE_CYS"/>
    <property type="match status" value="1"/>
</dbReference>
<dbReference type="Pfam" id="PF00619">
    <property type="entry name" value="CARD"/>
    <property type="match status" value="1"/>
</dbReference>
<evidence type="ECO:0000256" key="3">
    <source>
        <dbReference type="ARBA" id="ARBA00022703"/>
    </source>
</evidence>
<dbReference type="SUPFAM" id="SSF47986">
    <property type="entry name" value="DEATH domain"/>
    <property type="match status" value="1"/>
</dbReference>
<dbReference type="Pfam" id="PF00656">
    <property type="entry name" value="Peptidase_C14"/>
    <property type="match status" value="1"/>
</dbReference>
<dbReference type="SUPFAM" id="SSF52129">
    <property type="entry name" value="Caspase-like"/>
    <property type="match status" value="1"/>
</dbReference>
<evidence type="ECO:0000256" key="5">
    <source>
        <dbReference type="ARBA" id="ARBA00022807"/>
    </source>
</evidence>
<evidence type="ECO:0000259" key="11">
    <source>
        <dbReference type="PROSITE" id="PS50207"/>
    </source>
</evidence>
<evidence type="ECO:0000256" key="10">
    <source>
        <dbReference type="SAM" id="MobiDB-lite"/>
    </source>
</evidence>
<dbReference type="GO" id="GO:0004197">
    <property type="term" value="F:cysteine-type endopeptidase activity"/>
    <property type="evidence" value="ECO:0007669"/>
    <property type="project" value="InterPro"/>
</dbReference>
<dbReference type="GO" id="GO:0006915">
    <property type="term" value="P:apoptotic process"/>
    <property type="evidence" value="ECO:0007669"/>
    <property type="project" value="UniProtKB-KW"/>
</dbReference>
<dbReference type="AlphaFoldDB" id="A0A8B8F174"/>
<feature type="domain" description="CARD" evidence="13">
    <location>
        <begin position="1"/>
        <end position="91"/>
    </location>
</feature>
<dbReference type="GO" id="GO:0006508">
    <property type="term" value="P:proteolysis"/>
    <property type="evidence" value="ECO:0007669"/>
    <property type="project" value="UniProtKB-KW"/>
</dbReference>
<evidence type="ECO:0000256" key="4">
    <source>
        <dbReference type="ARBA" id="ARBA00022801"/>
    </source>
</evidence>
<dbReference type="KEGG" id="cvn:111138053"/>
<gene>
    <name evidence="15" type="primary">LOC111138053</name>
</gene>
<evidence type="ECO:0000256" key="1">
    <source>
        <dbReference type="ARBA" id="ARBA00010134"/>
    </source>
</evidence>
<evidence type="ECO:0000256" key="9">
    <source>
        <dbReference type="SAM" id="Coils"/>
    </source>
</evidence>
<dbReference type="InterPro" id="IPR011600">
    <property type="entry name" value="Pept_C14_caspase"/>
</dbReference>
<dbReference type="PROSITE" id="PS50209">
    <property type="entry name" value="CARD"/>
    <property type="match status" value="1"/>
</dbReference>
<dbReference type="OrthoDB" id="6286214at2759"/>
<evidence type="ECO:0000259" key="13">
    <source>
        <dbReference type="PROSITE" id="PS50209"/>
    </source>
</evidence>
<keyword evidence="9" id="KW-0175">Coiled coil</keyword>
<protein>
    <submittedName>
        <fullName evidence="15">Caspase-2-like</fullName>
    </submittedName>
</protein>
<feature type="coiled-coil region" evidence="9">
    <location>
        <begin position="284"/>
        <end position="311"/>
    </location>
</feature>
<keyword evidence="14" id="KW-1185">Reference proteome</keyword>
<dbReference type="PRINTS" id="PR00376">
    <property type="entry name" value="IL1BCENZYME"/>
</dbReference>
<dbReference type="GeneID" id="111138053"/>
<dbReference type="PROSITE" id="PS50207">
    <property type="entry name" value="CASPASE_P10"/>
    <property type="match status" value="1"/>
</dbReference>
<feature type="active site" evidence="7">
    <location>
        <position position="279"/>
    </location>
</feature>
<evidence type="ECO:0000259" key="12">
    <source>
        <dbReference type="PROSITE" id="PS50208"/>
    </source>
</evidence>
<dbReference type="PROSITE" id="PS50208">
    <property type="entry name" value="CASPASE_P20"/>
    <property type="match status" value="1"/>
</dbReference>
<feature type="domain" description="Caspase family p10" evidence="11">
    <location>
        <begin position="322"/>
        <end position="410"/>
    </location>
</feature>
<keyword evidence="5" id="KW-0788">Thiol protease</keyword>
<evidence type="ECO:0000313" key="15">
    <source>
        <dbReference type="RefSeq" id="XP_022345548.1"/>
    </source>
</evidence>
<dbReference type="Proteomes" id="UP000694844">
    <property type="component" value="Chromosome 5"/>
</dbReference>
<dbReference type="PROSITE" id="PS01121">
    <property type="entry name" value="CASPASE_HIS"/>
    <property type="match status" value="1"/>
</dbReference>
<evidence type="ECO:0000256" key="6">
    <source>
        <dbReference type="ARBA" id="ARBA00023145"/>
    </source>
</evidence>
<dbReference type="SMART" id="SM00114">
    <property type="entry name" value="CARD"/>
    <property type="match status" value="1"/>
</dbReference>
<feature type="domain" description="Caspase family p20" evidence="12">
    <location>
        <begin position="147"/>
        <end position="283"/>
    </location>
</feature>
<dbReference type="RefSeq" id="XP_022345548.1">
    <property type="nucleotide sequence ID" value="XM_022489840.1"/>
</dbReference>
<evidence type="ECO:0000256" key="8">
    <source>
        <dbReference type="RuleBase" id="RU003971"/>
    </source>
</evidence>
<name>A0A8B8F174_CRAVI</name>
<keyword evidence="4" id="KW-0378">Hydrolase</keyword>
<dbReference type="PIRSF" id="PIRSF038001">
    <property type="entry name" value="Caspase_ICE"/>
    <property type="match status" value="1"/>
</dbReference>
<dbReference type="InterPro" id="IPR033139">
    <property type="entry name" value="Caspase_cys_AS"/>
</dbReference>
<comment type="similarity">
    <text evidence="1 8">Belongs to the peptidase C14A family.</text>
</comment>
<dbReference type="InterPro" id="IPR029030">
    <property type="entry name" value="Caspase-like_dom_sf"/>
</dbReference>
<feature type="region of interest" description="Disordered" evidence="10">
    <location>
        <begin position="91"/>
        <end position="115"/>
    </location>
</feature>
<evidence type="ECO:0000256" key="2">
    <source>
        <dbReference type="ARBA" id="ARBA00022670"/>
    </source>
</evidence>
<keyword evidence="6" id="KW-0865">Zymogen</keyword>
<feature type="active site" evidence="7">
    <location>
        <position position="236"/>
    </location>
</feature>
<reference evidence="15" key="1">
    <citation type="submission" date="2025-08" db="UniProtKB">
        <authorList>
            <consortium name="RefSeq"/>
        </authorList>
    </citation>
    <scope>IDENTIFICATION</scope>
    <source>
        <tissue evidence="15">Whole sample</tissue>
    </source>
</reference>
<keyword evidence="2" id="KW-0645">Protease</keyword>
<dbReference type="CDD" id="cd01671">
    <property type="entry name" value="CARD"/>
    <property type="match status" value="1"/>
</dbReference>
<dbReference type="InterPro" id="IPR016129">
    <property type="entry name" value="Caspase_his_AS"/>
</dbReference>
<dbReference type="CDD" id="cd00032">
    <property type="entry name" value="CASc"/>
    <property type="match status" value="1"/>
</dbReference>
<dbReference type="InterPro" id="IPR001309">
    <property type="entry name" value="Pept_C14_p20"/>
</dbReference>
<dbReference type="InterPro" id="IPR001315">
    <property type="entry name" value="CARD"/>
</dbReference>
<dbReference type="InterPro" id="IPR015917">
    <property type="entry name" value="Pept_C14A"/>
</dbReference>
<dbReference type="SMART" id="SM00115">
    <property type="entry name" value="CASc"/>
    <property type="match status" value="1"/>
</dbReference>
<evidence type="ECO:0000256" key="7">
    <source>
        <dbReference type="PIRSR" id="PIRSR038001-1"/>
    </source>
</evidence>
<keyword evidence="3" id="KW-0053">Apoptosis</keyword>
<dbReference type="GO" id="GO:0042981">
    <property type="term" value="P:regulation of apoptotic process"/>
    <property type="evidence" value="ECO:0007669"/>
    <property type="project" value="InterPro"/>
</dbReference>
<proteinExistence type="inferred from homology"/>
<dbReference type="PANTHER" id="PTHR47901:SF8">
    <property type="entry name" value="CASPASE-3"/>
    <property type="match status" value="1"/>
</dbReference>
<organism evidence="14 15">
    <name type="scientific">Crassostrea virginica</name>
    <name type="common">Eastern oyster</name>
    <dbReference type="NCBI Taxonomy" id="6565"/>
    <lineage>
        <taxon>Eukaryota</taxon>
        <taxon>Metazoa</taxon>
        <taxon>Spiralia</taxon>
        <taxon>Lophotrochozoa</taxon>
        <taxon>Mollusca</taxon>
        <taxon>Bivalvia</taxon>
        <taxon>Autobranchia</taxon>
        <taxon>Pteriomorphia</taxon>
        <taxon>Ostreida</taxon>
        <taxon>Ostreoidea</taxon>
        <taxon>Ostreidae</taxon>
        <taxon>Crassostrea</taxon>
    </lineage>
</organism>
<dbReference type="InterPro" id="IPR011029">
    <property type="entry name" value="DEATH-like_dom_sf"/>
</dbReference>
<dbReference type="InterPro" id="IPR002138">
    <property type="entry name" value="Pept_C14_p10"/>
</dbReference>
<dbReference type="PANTHER" id="PTHR47901">
    <property type="entry name" value="CASPASE RECRUITMENT DOMAIN-CONTAINING PROTEIN 18"/>
    <property type="match status" value="1"/>
</dbReference>
<dbReference type="InterPro" id="IPR002398">
    <property type="entry name" value="Pept_C14"/>
</dbReference>
<accession>A0A8B8F174</accession>